<name>L8EAR0_HUMAN</name>
<dbReference type="AlphaFoldDB" id="L8EAR0"/>
<dbReference type="EMBL" id="HF583971">
    <property type="protein sequence ID" value="CCQ43468.1"/>
    <property type="molecule type" value="Genomic_DNA"/>
</dbReference>
<reference evidence="1" key="1">
    <citation type="journal article" date="2013" name="PLoS ONE">
        <title>Direct detection of alternative open reading frames translation products in human significantly expands the proteome.</title>
        <authorList>
            <person name="Vanderperre B."/>
            <person name="Lucier J.-F."/>
            <person name="Motard J."/>
            <person name="Tremblay G."/>
            <person name="Vanderperre S."/>
            <person name="Wisztorski M."/>
            <person name="Salzet M."/>
            <person name="Boisvert F.-M."/>
            <person name="Roucou X."/>
        </authorList>
    </citation>
    <scope>NUCLEOTIDE SEQUENCE</scope>
</reference>
<proteinExistence type="predicted"/>
<sequence length="69" mass="7622">MSQEFPVIQLMENVSRKGISLQSRNNIDVMCVIIQVQHMLVSETTGESITLISRTDALCVGMCVAILLL</sequence>
<evidence type="ECO:0000313" key="1">
    <source>
        <dbReference type="EMBL" id="CCQ43468.1"/>
    </source>
</evidence>
<accession>L8EAR0</accession>
<dbReference type="ChiTaRS" id="ZNF507">
    <property type="organism name" value="human"/>
</dbReference>
<dbReference type="OrthoDB" id="10066771at2759"/>
<organism evidence="1">
    <name type="scientific">Homo sapiens</name>
    <name type="common">Human</name>
    <dbReference type="NCBI Taxonomy" id="9606"/>
    <lineage>
        <taxon>Eukaryota</taxon>
        <taxon>Metazoa</taxon>
        <taxon>Chordata</taxon>
        <taxon>Craniata</taxon>
        <taxon>Vertebrata</taxon>
        <taxon>Euteleostomi</taxon>
        <taxon>Mammalia</taxon>
        <taxon>Eutheria</taxon>
        <taxon>Euarchontoglires</taxon>
        <taxon>Primates</taxon>
        <taxon>Haplorrhini</taxon>
        <taxon>Catarrhini</taxon>
        <taxon>Hominidae</taxon>
        <taxon>Homo</taxon>
    </lineage>
</organism>
<protein>
    <submittedName>
        <fullName evidence="1">Alternative protein ZNF507</fullName>
    </submittedName>
</protein>
<gene>
    <name evidence="1" type="primary">ZNF507</name>
</gene>